<feature type="non-terminal residue" evidence="2">
    <location>
        <position position="1"/>
    </location>
</feature>
<organism evidence="2">
    <name type="scientific">hydrothermal vent metagenome</name>
    <dbReference type="NCBI Taxonomy" id="652676"/>
    <lineage>
        <taxon>unclassified sequences</taxon>
        <taxon>metagenomes</taxon>
        <taxon>ecological metagenomes</taxon>
    </lineage>
</organism>
<name>A0A3B0XMP6_9ZZZZ</name>
<sequence length="88" mass="10237">AEAEAPEKVECALVFIRALYAHDETLKEKVRSEKGFSEKEQLAYRATYCKPVVDEFFQWCDEQIQDMTLLPKSLLAKALNLRVIMKRN</sequence>
<gene>
    <name evidence="2" type="ORF">MNBD_GAMMA11-779</name>
</gene>
<reference evidence="2" key="1">
    <citation type="submission" date="2018-06" db="EMBL/GenBank/DDBJ databases">
        <authorList>
            <person name="Zhirakovskaya E."/>
        </authorList>
    </citation>
    <scope>NUCLEOTIDE SEQUENCE</scope>
</reference>
<evidence type="ECO:0000313" key="2">
    <source>
        <dbReference type="EMBL" id="VAW63159.1"/>
    </source>
</evidence>
<protein>
    <recommendedName>
        <fullName evidence="1">Transposase IS66 central domain-containing protein</fullName>
    </recommendedName>
</protein>
<dbReference type="AlphaFoldDB" id="A0A3B0XMP6"/>
<proteinExistence type="predicted"/>
<dbReference type="Pfam" id="PF03050">
    <property type="entry name" value="DDE_Tnp_IS66"/>
    <property type="match status" value="1"/>
</dbReference>
<feature type="domain" description="Transposase IS66 central" evidence="1">
    <location>
        <begin position="7"/>
        <end position="80"/>
    </location>
</feature>
<dbReference type="InterPro" id="IPR004291">
    <property type="entry name" value="Transposase_IS66_central"/>
</dbReference>
<accession>A0A3B0XMP6</accession>
<dbReference type="EMBL" id="UOFG01000194">
    <property type="protein sequence ID" value="VAW63159.1"/>
    <property type="molecule type" value="Genomic_DNA"/>
</dbReference>
<evidence type="ECO:0000259" key="1">
    <source>
        <dbReference type="Pfam" id="PF03050"/>
    </source>
</evidence>